<dbReference type="InterPro" id="IPR025110">
    <property type="entry name" value="AMP-bd_C"/>
</dbReference>
<dbReference type="Gene3D" id="1.10.1200.10">
    <property type="entry name" value="ACP-like"/>
    <property type="match status" value="1"/>
</dbReference>
<dbReference type="Pfam" id="PF00668">
    <property type="entry name" value="Condensation"/>
    <property type="match status" value="1"/>
</dbReference>
<dbReference type="GO" id="GO:0003824">
    <property type="term" value="F:catalytic activity"/>
    <property type="evidence" value="ECO:0007669"/>
    <property type="project" value="InterPro"/>
</dbReference>
<dbReference type="FunFam" id="3.30.300.30:FF:000010">
    <property type="entry name" value="Enterobactin synthetase component F"/>
    <property type="match status" value="1"/>
</dbReference>
<evidence type="ECO:0000313" key="4">
    <source>
        <dbReference type="EMBL" id="KKL67261.1"/>
    </source>
</evidence>
<dbReference type="EMBL" id="LAZR01026923">
    <property type="protein sequence ID" value="KKL67261.1"/>
    <property type="molecule type" value="Genomic_DNA"/>
</dbReference>
<dbReference type="Gene3D" id="3.30.559.10">
    <property type="entry name" value="Chloramphenicol acetyltransferase-like domain"/>
    <property type="match status" value="1"/>
</dbReference>
<dbReference type="SUPFAM" id="SSF47336">
    <property type="entry name" value="ACP-like"/>
    <property type="match status" value="1"/>
</dbReference>
<dbReference type="InterPro" id="IPR020459">
    <property type="entry name" value="AMP-binding"/>
</dbReference>
<protein>
    <recommendedName>
        <fullName evidence="3">Carrier domain-containing protein</fullName>
    </recommendedName>
</protein>
<dbReference type="PROSITE" id="PS50075">
    <property type="entry name" value="CARRIER"/>
    <property type="match status" value="1"/>
</dbReference>
<dbReference type="Gene3D" id="3.40.50.12780">
    <property type="entry name" value="N-terminal domain of ligase-like"/>
    <property type="match status" value="1"/>
</dbReference>
<keyword evidence="2" id="KW-0597">Phosphoprotein</keyword>
<dbReference type="InterPro" id="IPR045851">
    <property type="entry name" value="AMP-bd_C_sf"/>
</dbReference>
<dbReference type="PROSITE" id="PS00455">
    <property type="entry name" value="AMP_BINDING"/>
    <property type="match status" value="1"/>
</dbReference>
<dbReference type="InterPro" id="IPR042099">
    <property type="entry name" value="ANL_N_sf"/>
</dbReference>
<dbReference type="InterPro" id="IPR023213">
    <property type="entry name" value="CAT-like_dom_sf"/>
</dbReference>
<feature type="domain" description="Carrier" evidence="3">
    <location>
        <begin position="405"/>
        <end position="479"/>
    </location>
</feature>
<dbReference type="InterPro" id="IPR020845">
    <property type="entry name" value="AMP-binding_CS"/>
</dbReference>
<feature type="non-terminal residue" evidence="4">
    <location>
        <position position="1"/>
    </location>
</feature>
<dbReference type="InterPro" id="IPR010071">
    <property type="entry name" value="AA_adenyl_dom"/>
</dbReference>
<dbReference type="GO" id="GO:0031177">
    <property type="term" value="F:phosphopantetheine binding"/>
    <property type="evidence" value="ECO:0007669"/>
    <property type="project" value="InterPro"/>
</dbReference>
<dbReference type="Gene3D" id="3.30.300.30">
    <property type="match status" value="1"/>
</dbReference>
<dbReference type="InterPro" id="IPR020806">
    <property type="entry name" value="PKS_PP-bd"/>
</dbReference>
<dbReference type="InterPro" id="IPR000873">
    <property type="entry name" value="AMP-dep_synth/lig_dom"/>
</dbReference>
<dbReference type="InterPro" id="IPR006162">
    <property type="entry name" value="Ppantetheine_attach_site"/>
</dbReference>
<evidence type="ECO:0000256" key="2">
    <source>
        <dbReference type="ARBA" id="ARBA00022553"/>
    </source>
</evidence>
<accession>A0A0F9EM04</accession>
<evidence type="ECO:0000259" key="3">
    <source>
        <dbReference type="PROSITE" id="PS50075"/>
    </source>
</evidence>
<name>A0A0F9EM04_9ZZZZ</name>
<keyword evidence="1" id="KW-0596">Phosphopantetheine</keyword>
<dbReference type="FunFam" id="1.10.1200.10:FF:000005">
    <property type="entry name" value="Nonribosomal peptide synthetase 1"/>
    <property type="match status" value="1"/>
</dbReference>
<dbReference type="InterPro" id="IPR009081">
    <property type="entry name" value="PP-bd_ACP"/>
</dbReference>
<comment type="caution">
    <text evidence="4">The sequence shown here is derived from an EMBL/GenBank/DDBJ whole genome shotgun (WGS) entry which is preliminary data.</text>
</comment>
<dbReference type="PRINTS" id="PR00154">
    <property type="entry name" value="AMPBINDING"/>
</dbReference>
<dbReference type="GO" id="GO:0043041">
    <property type="term" value="P:amino acid activation for nonribosomal peptide biosynthetic process"/>
    <property type="evidence" value="ECO:0007669"/>
    <property type="project" value="TreeGrafter"/>
</dbReference>
<dbReference type="Pfam" id="PF13193">
    <property type="entry name" value="AMP-binding_C"/>
    <property type="match status" value="1"/>
</dbReference>
<dbReference type="InterPro" id="IPR001242">
    <property type="entry name" value="Condensation_dom"/>
</dbReference>
<dbReference type="Pfam" id="PF00550">
    <property type="entry name" value="PP-binding"/>
    <property type="match status" value="1"/>
</dbReference>
<feature type="non-terminal residue" evidence="4">
    <location>
        <position position="659"/>
    </location>
</feature>
<dbReference type="SUPFAM" id="SSF56801">
    <property type="entry name" value="Acetyl-CoA synthetase-like"/>
    <property type="match status" value="1"/>
</dbReference>
<proteinExistence type="predicted"/>
<dbReference type="InterPro" id="IPR036736">
    <property type="entry name" value="ACP-like_sf"/>
</dbReference>
<dbReference type="GO" id="GO:0005829">
    <property type="term" value="C:cytosol"/>
    <property type="evidence" value="ECO:0007669"/>
    <property type="project" value="TreeGrafter"/>
</dbReference>
<dbReference type="PROSITE" id="PS00012">
    <property type="entry name" value="PHOSPHOPANTETHEINE"/>
    <property type="match status" value="1"/>
</dbReference>
<dbReference type="PANTHER" id="PTHR45527">
    <property type="entry name" value="NONRIBOSOMAL PEPTIDE SYNTHETASE"/>
    <property type="match status" value="1"/>
</dbReference>
<reference evidence="4" key="1">
    <citation type="journal article" date="2015" name="Nature">
        <title>Complex archaea that bridge the gap between prokaryotes and eukaryotes.</title>
        <authorList>
            <person name="Spang A."/>
            <person name="Saw J.H."/>
            <person name="Jorgensen S.L."/>
            <person name="Zaremba-Niedzwiedzka K."/>
            <person name="Martijn J."/>
            <person name="Lind A.E."/>
            <person name="van Eijk R."/>
            <person name="Schleper C."/>
            <person name="Guy L."/>
            <person name="Ettema T.J."/>
        </authorList>
    </citation>
    <scope>NUCLEOTIDE SEQUENCE</scope>
</reference>
<dbReference type="PANTHER" id="PTHR45527:SF14">
    <property type="entry name" value="PLIPASTATIN SYNTHASE SUBUNIT B"/>
    <property type="match status" value="1"/>
</dbReference>
<organism evidence="4">
    <name type="scientific">marine sediment metagenome</name>
    <dbReference type="NCBI Taxonomy" id="412755"/>
    <lineage>
        <taxon>unclassified sequences</taxon>
        <taxon>metagenomes</taxon>
        <taxon>ecological metagenomes</taxon>
    </lineage>
</organism>
<dbReference type="SUPFAM" id="SSF52777">
    <property type="entry name" value="CoA-dependent acyltransferases"/>
    <property type="match status" value="1"/>
</dbReference>
<dbReference type="SMART" id="SM00823">
    <property type="entry name" value="PKS_PP"/>
    <property type="match status" value="1"/>
</dbReference>
<dbReference type="Pfam" id="PF00501">
    <property type="entry name" value="AMP-binding"/>
    <property type="match status" value="1"/>
</dbReference>
<dbReference type="CDD" id="cd05930">
    <property type="entry name" value="A_NRPS"/>
    <property type="match status" value="1"/>
</dbReference>
<gene>
    <name evidence="4" type="ORF">LCGC14_2136750</name>
</gene>
<sequence>IAADNNTAIDQQANGNLSPISGPTDLAYVIYTSGTTGQPKGVMIKHHSVVNRINWMQSYSPLNESDAVLQKTPYSFDVSVWELLWANWVGARIVIPTPGIHSSPEQLRQVILQEKVTTLHFVPSMLTGFIQSLNSSGYLLPETLTTVFCSGEALPALAVTLFNALNSNNAMLHNLYGPTEAAIDVSFFNCHQCTENIAPPIGRAIDSTRLYVCNADLSLVPTGAPGELYIGGAGLARGYLNRPDLTAERFIDNPFATEADKDKGYTRLYKTGDRVRWLPDGNLEYMGRLDNQVKIRGFRIELGEIENALAALPLVKQAVVIDREHKSERYESLNGNKYLAAYIVANIDEPVASELLHEALSACLPGYMVPSTFTLIDTIPLTINGKLDRRALPEPVLIDVDSYVAPRNEREQRLCAIWAKVLGLEQVGIRDNFFRIGGDSIIAIRVIARAQAADLYFSVQDLFSKRTIAELAPKILTSSSEQQYRPLSLLSSEQIARLSALYSDNIVDAYPASQLQMGMLVEAMRNKGTYHDVFSYQINAGFEQAGFKTLLQQLSLRHDALRTAFVEDEKHGYVALVVADVQAALEVVIEDISLDELVALEHNRPFDITQPGLYRFLVSNITRSAFRLTFSFHHAGLDGWSVASLMSELVYTYTGGGAR</sequence>
<dbReference type="GO" id="GO:0044550">
    <property type="term" value="P:secondary metabolite biosynthetic process"/>
    <property type="evidence" value="ECO:0007669"/>
    <property type="project" value="TreeGrafter"/>
</dbReference>
<evidence type="ECO:0000256" key="1">
    <source>
        <dbReference type="ARBA" id="ARBA00022450"/>
    </source>
</evidence>
<dbReference type="AlphaFoldDB" id="A0A0F9EM04"/>
<dbReference type="NCBIfam" id="TIGR01733">
    <property type="entry name" value="AA-adenyl-dom"/>
    <property type="match status" value="1"/>
</dbReference>